<accession>A0A102KNL5</accession>
<evidence type="ECO:0000256" key="1">
    <source>
        <dbReference type="SAM" id="MobiDB-lite"/>
    </source>
</evidence>
<gene>
    <name evidence="3" type="ORF">WI38_17335</name>
    <name evidence="4" type="ORF">WJ33_04265</name>
</gene>
<dbReference type="NCBIfam" id="TIGR01841">
    <property type="entry name" value="phasin"/>
    <property type="match status" value="1"/>
</dbReference>
<dbReference type="AlphaFoldDB" id="A0A102KNL5"/>
<evidence type="ECO:0000313" key="5">
    <source>
        <dbReference type="Proteomes" id="UP000064029"/>
    </source>
</evidence>
<feature type="domain" description="Phasin" evidence="2">
    <location>
        <begin position="10"/>
        <end position="106"/>
    </location>
</feature>
<evidence type="ECO:0000313" key="6">
    <source>
        <dbReference type="Proteomes" id="UP000065521"/>
    </source>
</evidence>
<protein>
    <submittedName>
        <fullName evidence="4">Phasin</fullName>
    </submittedName>
</protein>
<comment type="caution">
    <text evidence="4">The sequence shown here is derived from an EMBL/GenBank/DDBJ whole genome shotgun (WGS) entry which is preliminary data.</text>
</comment>
<dbReference type="EMBL" id="LOTN01000036">
    <property type="protein sequence ID" value="KUZ88552.1"/>
    <property type="molecule type" value="Genomic_DNA"/>
</dbReference>
<dbReference type="Proteomes" id="UP000065521">
    <property type="component" value="Unassembled WGS sequence"/>
</dbReference>
<reference evidence="5 6" key="1">
    <citation type="submission" date="2015-11" db="EMBL/GenBank/DDBJ databases">
        <title>Expanding the genomic diversity of Burkholderia species for the development of highly accurate diagnostics.</title>
        <authorList>
            <person name="Sahl J."/>
            <person name="Keim P."/>
            <person name="Wagner D."/>
        </authorList>
    </citation>
    <scope>NUCLEOTIDE SEQUENCE [LARGE SCALE GENOMIC DNA]</scope>
    <source>
        <strain evidence="4 5">MSMB2036</strain>
        <strain evidence="3 6">RF32-BP4</strain>
    </source>
</reference>
<feature type="compositionally biased region" description="Basic and acidic residues" evidence="1">
    <location>
        <begin position="181"/>
        <end position="192"/>
    </location>
</feature>
<dbReference type="EMBL" id="LOXM01000258">
    <property type="protein sequence ID" value="KVG56039.1"/>
    <property type="molecule type" value="Genomic_DNA"/>
</dbReference>
<dbReference type="InterPro" id="IPR018968">
    <property type="entry name" value="Phasin"/>
</dbReference>
<evidence type="ECO:0000313" key="4">
    <source>
        <dbReference type="EMBL" id="KVG56039.1"/>
    </source>
</evidence>
<dbReference type="RefSeq" id="WP_059612784.1">
    <property type="nucleotide sequence ID" value="NZ_CP013370.1"/>
</dbReference>
<evidence type="ECO:0000313" key="3">
    <source>
        <dbReference type="EMBL" id="KUZ88552.1"/>
    </source>
</evidence>
<sequence>MSFFAPEKLVADYQSGVAAWFAVAHPALRGFEAVVDLNLQATKTALTEYEDSLKGAFSGNSPAEFITHQLGASQQTVTKAASYGRHLLDIATATQAEWAKVAQAQYEQNDKRLKDVIGELTKHAPAGTAPVVAAFNSALSAATAAAESVRAATGQVIEAAQSGLDAVGASARNGKPAAGAARKDAGARETAA</sequence>
<name>A0A102KNL5_9BURK</name>
<feature type="region of interest" description="Disordered" evidence="1">
    <location>
        <begin position="170"/>
        <end position="192"/>
    </location>
</feature>
<dbReference type="Proteomes" id="UP000064029">
    <property type="component" value="Unassembled WGS sequence"/>
</dbReference>
<organism evidence="4 5">
    <name type="scientific">Burkholderia ubonensis</name>
    <dbReference type="NCBI Taxonomy" id="101571"/>
    <lineage>
        <taxon>Bacteria</taxon>
        <taxon>Pseudomonadati</taxon>
        <taxon>Pseudomonadota</taxon>
        <taxon>Betaproteobacteria</taxon>
        <taxon>Burkholderiales</taxon>
        <taxon>Burkholderiaceae</taxon>
        <taxon>Burkholderia</taxon>
        <taxon>Burkholderia cepacia complex</taxon>
    </lineage>
</organism>
<dbReference type="InterPro" id="IPR010127">
    <property type="entry name" value="Phasin_subfam-1"/>
</dbReference>
<dbReference type="Pfam" id="PF09361">
    <property type="entry name" value="Phasin_2"/>
    <property type="match status" value="1"/>
</dbReference>
<proteinExistence type="predicted"/>
<dbReference type="OrthoDB" id="9006995at2"/>
<evidence type="ECO:0000259" key="2">
    <source>
        <dbReference type="Pfam" id="PF09361"/>
    </source>
</evidence>